<accession>A0ABV5GV52</accession>
<keyword evidence="2" id="KW-1185">Reference proteome</keyword>
<dbReference type="EMBL" id="JBHMFA010000001">
    <property type="protein sequence ID" value="MFB9103510.1"/>
    <property type="molecule type" value="Genomic_DNA"/>
</dbReference>
<proteinExistence type="predicted"/>
<protein>
    <recommendedName>
        <fullName evidence="3">DUF4468 domain-containing protein</fullName>
    </recommendedName>
</protein>
<comment type="caution">
    <text evidence="1">The sequence shown here is derived from an EMBL/GenBank/DDBJ whole genome shotgun (WGS) entry which is preliminary data.</text>
</comment>
<dbReference type="RefSeq" id="WP_290269117.1">
    <property type="nucleotide sequence ID" value="NZ_JAUFQP010000007.1"/>
</dbReference>
<evidence type="ECO:0008006" key="3">
    <source>
        <dbReference type="Google" id="ProtNLM"/>
    </source>
</evidence>
<organism evidence="1 2">
    <name type="scientific">Algibacter miyuki</name>
    <dbReference type="NCBI Taxonomy" id="1306933"/>
    <lineage>
        <taxon>Bacteria</taxon>
        <taxon>Pseudomonadati</taxon>
        <taxon>Bacteroidota</taxon>
        <taxon>Flavobacteriia</taxon>
        <taxon>Flavobacteriales</taxon>
        <taxon>Flavobacteriaceae</taxon>
        <taxon>Algibacter</taxon>
    </lineage>
</organism>
<sequence>MKKLISLGLILGCVLFGYAQKMKIVKGNFDFIKNEKSINVEFDYSNTKYFKKNLTNDEYVKERYADLEEKGKGKGKAWLKQWEASPDLIYETKFLELMNRDLYTEKGVSFEEDLTDAKYTLILETVWVYPGWNAAVMRQPAKLTTLIKFVETANRDNVLVEITSKDAPGNRFGGTFSNEDRIGEGYAKTGKTLSKLIMKKAFK</sequence>
<reference evidence="1 2" key="1">
    <citation type="submission" date="2024-09" db="EMBL/GenBank/DDBJ databases">
        <authorList>
            <person name="Sun Q."/>
            <person name="Mori K."/>
        </authorList>
    </citation>
    <scope>NUCLEOTIDE SEQUENCE [LARGE SCALE GENOMIC DNA]</scope>
    <source>
        <strain evidence="1 2">CECT 8300</strain>
    </source>
</reference>
<evidence type="ECO:0000313" key="2">
    <source>
        <dbReference type="Proteomes" id="UP001589590"/>
    </source>
</evidence>
<name>A0ABV5GV52_9FLAO</name>
<evidence type="ECO:0000313" key="1">
    <source>
        <dbReference type="EMBL" id="MFB9103510.1"/>
    </source>
</evidence>
<gene>
    <name evidence="1" type="ORF">ACFFU1_01260</name>
</gene>
<dbReference type="Proteomes" id="UP001589590">
    <property type="component" value="Unassembled WGS sequence"/>
</dbReference>